<evidence type="ECO:0000256" key="5">
    <source>
        <dbReference type="ARBA" id="ARBA00022555"/>
    </source>
</evidence>
<dbReference type="PROSITE" id="PS50860">
    <property type="entry name" value="AA_TRNA_LIGASE_II_ALA"/>
    <property type="match status" value="1"/>
</dbReference>
<dbReference type="InterPro" id="IPR045864">
    <property type="entry name" value="aa-tRNA-synth_II/BPL/LPL"/>
</dbReference>
<evidence type="ECO:0000313" key="15">
    <source>
        <dbReference type="EMBL" id="PIZ17090.1"/>
    </source>
</evidence>
<dbReference type="HAMAP" id="MF_00036_B">
    <property type="entry name" value="Ala_tRNA_synth_B"/>
    <property type="match status" value="1"/>
</dbReference>
<keyword evidence="8" id="KW-0067">ATP-binding</keyword>
<evidence type="ECO:0000256" key="4">
    <source>
        <dbReference type="ARBA" id="ARBA00017959"/>
    </source>
</evidence>
<comment type="similarity">
    <text evidence="2">Belongs to the class-II aminoacyl-tRNA synthetase family.</text>
</comment>
<keyword evidence="9" id="KW-0694">RNA-binding</keyword>
<feature type="compositionally biased region" description="Polar residues" evidence="13">
    <location>
        <begin position="431"/>
        <end position="440"/>
    </location>
</feature>
<dbReference type="EMBL" id="PFMR01000143">
    <property type="protein sequence ID" value="PIZ17090.1"/>
    <property type="molecule type" value="Genomic_DNA"/>
</dbReference>
<keyword evidence="7" id="KW-0547">Nucleotide-binding</keyword>
<dbReference type="Proteomes" id="UP000229307">
    <property type="component" value="Unassembled WGS sequence"/>
</dbReference>
<evidence type="ECO:0000256" key="7">
    <source>
        <dbReference type="ARBA" id="ARBA00022741"/>
    </source>
</evidence>
<sequence length="440" mass="50260">MNSSEIRKEFLRFFEGENHKVLPSASLVADDPTLLFINAGMAPLKQYFFKRDEGITRATTVQKCLRTNDLEMVGKTNRHHTFFEMLGNFSFGDYFKKEACAWGWEFVTEKMNIPGDELWVTIYTGDTEASDAWKKLGIREERIVQFKENFWTMGETGPCGPCSEIIVDRGAGKGCGRKECDITCTCDRFIELWNLVFTQFDRQKDGSLVPLKQKNIDTGMGLERLTALVQGADSAFETDLFKPVIGYLAERYNLAPEIHTTALRVVSDHVRAAAFLISEGIYPSNEGRGYVLRRILRRAIRYGKKWDSGPFLYRLVPAVVEIMKDAYPELLEKREYASRVLLDEEKSFDATLNHGIRILQEIIEGLKKKGSPEIPGSDTFRLYDTYGMPLDFVKEIASENEMRVDEEGYAQEMGRQRSRSRESREKKEFTVTGTAGDSFS</sequence>
<evidence type="ECO:0000256" key="12">
    <source>
        <dbReference type="NCBIfam" id="TIGR00344"/>
    </source>
</evidence>
<dbReference type="Gene3D" id="3.30.930.10">
    <property type="entry name" value="Bira Bifunctional Protein, Domain 2"/>
    <property type="match status" value="1"/>
</dbReference>
<dbReference type="InterPro" id="IPR018165">
    <property type="entry name" value="Ala-tRNA-synth_IIc_core"/>
</dbReference>
<evidence type="ECO:0000256" key="8">
    <source>
        <dbReference type="ARBA" id="ARBA00022840"/>
    </source>
</evidence>
<keyword evidence="5" id="KW-0820">tRNA-binding</keyword>
<evidence type="ECO:0000256" key="10">
    <source>
        <dbReference type="ARBA" id="ARBA00022917"/>
    </source>
</evidence>
<dbReference type="InterPro" id="IPR023033">
    <property type="entry name" value="Ala_tRNA_ligase_euk/bac"/>
</dbReference>
<dbReference type="GO" id="GO:0006419">
    <property type="term" value="P:alanyl-tRNA aminoacylation"/>
    <property type="evidence" value="ECO:0007669"/>
    <property type="project" value="UniProtKB-UniRule"/>
</dbReference>
<dbReference type="CDD" id="cd00673">
    <property type="entry name" value="AlaRS_core"/>
    <property type="match status" value="1"/>
</dbReference>
<dbReference type="PRINTS" id="PR00980">
    <property type="entry name" value="TRNASYNTHALA"/>
</dbReference>
<feature type="domain" description="Alanyl-transfer RNA synthetases family profile" evidence="14">
    <location>
        <begin position="1"/>
        <end position="440"/>
    </location>
</feature>
<protein>
    <recommendedName>
        <fullName evidence="4 12">Alanine--tRNA ligase</fullName>
        <ecNumber evidence="3 12">6.1.1.7</ecNumber>
    </recommendedName>
</protein>
<organism evidence="15 16">
    <name type="scientific">Candidatus Desantisbacteria bacterium CG_4_10_14_0_8_um_filter_48_22</name>
    <dbReference type="NCBI Taxonomy" id="1974543"/>
    <lineage>
        <taxon>Bacteria</taxon>
        <taxon>Candidatus Desantisiibacteriota</taxon>
    </lineage>
</organism>
<evidence type="ECO:0000256" key="9">
    <source>
        <dbReference type="ARBA" id="ARBA00022884"/>
    </source>
</evidence>
<dbReference type="Pfam" id="PF01411">
    <property type="entry name" value="tRNA-synt_2c"/>
    <property type="match status" value="1"/>
</dbReference>
<gene>
    <name evidence="15" type="primary">alaS</name>
    <name evidence="15" type="ORF">COY52_05350</name>
</gene>
<evidence type="ECO:0000256" key="6">
    <source>
        <dbReference type="ARBA" id="ARBA00022598"/>
    </source>
</evidence>
<evidence type="ECO:0000256" key="1">
    <source>
        <dbReference type="ARBA" id="ARBA00001947"/>
    </source>
</evidence>
<keyword evidence="11" id="KW-0030">Aminoacyl-tRNA synthetase</keyword>
<dbReference type="GO" id="GO:0004813">
    <property type="term" value="F:alanine-tRNA ligase activity"/>
    <property type="evidence" value="ECO:0007669"/>
    <property type="project" value="UniProtKB-UniRule"/>
</dbReference>
<keyword evidence="10" id="KW-0648">Protein biosynthesis</keyword>
<dbReference type="InterPro" id="IPR018164">
    <property type="entry name" value="Ala-tRNA-synth_IIc_N"/>
</dbReference>
<reference evidence="16" key="1">
    <citation type="submission" date="2017-09" db="EMBL/GenBank/DDBJ databases">
        <title>Depth-based differentiation of microbial function through sediment-hosted aquifers and enrichment of novel symbionts in the deep terrestrial subsurface.</title>
        <authorList>
            <person name="Probst A.J."/>
            <person name="Ladd B."/>
            <person name="Jarett J.K."/>
            <person name="Geller-Mcgrath D.E."/>
            <person name="Sieber C.M.K."/>
            <person name="Emerson J.B."/>
            <person name="Anantharaman K."/>
            <person name="Thomas B.C."/>
            <person name="Malmstrom R."/>
            <person name="Stieglmeier M."/>
            <person name="Klingl A."/>
            <person name="Woyke T."/>
            <person name="Ryan C.M."/>
            <person name="Banfield J.F."/>
        </authorList>
    </citation>
    <scope>NUCLEOTIDE SEQUENCE [LARGE SCALE GENOMIC DNA]</scope>
</reference>
<evidence type="ECO:0000256" key="3">
    <source>
        <dbReference type="ARBA" id="ARBA00013168"/>
    </source>
</evidence>
<dbReference type="AlphaFoldDB" id="A0A2M7SC97"/>
<proteinExistence type="inferred from homology"/>
<dbReference type="FunFam" id="3.30.930.10:FF:000004">
    <property type="entry name" value="Alanine--tRNA ligase"/>
    <property type="match status" value="1"/>
</dbReference>
<dbReference type="PANTHER" id="PTHR11777:SF9">
    <property type="entry name" value="ALANINE--TRNA LIGASE, CYTOPLASMIC"/>
    <property type="match status" value="1"/>
</dbReference>
<name>A0A2M7SC97_9BACT</name>
<dbReference type="GO" id="GO:0000049">
    <property type="term" value="F:tRNA binding"/>
    <property type="evidence" value="ECO:0007669"/>
    <property type="project" value="UniProtKB-KW"/>
</dbReference>
<dbReference type="GO" id="GO:0002161">
    <property type="term" value="F:aminoacyl-tRNA deacylase activity"/>
    <property type="evidence" value="ECO:0007669"/>
    <property type="project" value="TreeGrafter"/>
</dbReference>
<evidence type="ECO:0000256" key="13">
    <source>
        <dbReference type="SAM" id="MobiDB-lite"/>
    </source>
</evidence>
<dbReference type="PANTHER" id="PTHR11777">
    <property type="entry name" value="ALANYL-TRNA SYNTHETASE"/>
    <property type="match status" value="1"/>
</dbReference>
<keyword evidence="6 15" id="KW-0436">Ligase</keyword>
<dbReference type="SUPFAM" id="SSF55681">
    <property type="entry name" value="Class II aaRS and biotin synthetases"/>
    <property type="match status" value="1"/>
</dbReference>
<feature type="compositionally biased region" description="Basic and acidic residues" evidence="13">
    <location>
        <begin position="419"/>
        <end position="429"/>
    </location>
</feature>
<evidence type="ECO:0000256" key="2">
    <source>
        <dbReference type="ARBA" id="ARBA00008226"/>
    </source>
</evidence>
<dbReference type="InterPro" id="IPR002318">
    <property type="entry name" value="Ala-tRNA-lgiase_IIc"/>
</dbReference>
<accession>A0A2M7SC97</accession>
<comment type="cofactor">
    <cofactor evidence="1">
        <name>Zn(2+)</name>
        <dbReference type="ChEBI" id="CHEBI:29105"/>
    </cofactor>
</comment>
<dbReference type="InterPro" id="IPR018162">
    <property type="entry name" value="Ala-tRNA-ligase_IIc_anticod-bd"/>
</dbReference>
<dbReference type="InterPro" id="IPR050058">
    <property type="entry name" value="Ala-tRNA_ligase"/>
</dbReference>
<feature type="region of interest" description="Disordered" evidence="13">
    <location>
        <begin position="403"/>
        <end position="440"/>
    </location>
</feature>
<dbReference type="GO" id="GO:0005829">
    <property type="term" value="C:cytosol"/>
    <property type="evidence" value="ECO:0007669"/>
    <property type="project" value="TreeGrafter"/>
</dbReference>
<dbReference type="GO" id="GO:0005524">
    <property type="term" value="F:ATP binding"/>
    <property type="evidence" value="ECO:0007669"/>
    <property type="project" value="UniProtKB-KW"/>
</dbReference>
<dbReference type="NCBIfam" id="TIGR00344">
    <property type="entry name" value="alaS"/>
    <property type="match status" value="1"/>
</dbReference>
<evidence type="ECO:0000259" key="14">
    <source>
        <dbReference type="PROSITE" id="PS50860"/>
    </source>
</evidence>
<dbReference type="SUPFAM" id="SSF101353">
    <property type="entry name" value="Putative anticodon-binding domain of alanyl-tRNA synthetase (AlaRS)"/>
    <property type="match status" value="1"/>
</dbReference>
<comment type="caution">
    <text evidence="15">The sequence shown here is derived from an EMBL/GenBank/DDBJ whole genome shotgun (WGS) entry which is preliminary data.</text>
</comment>
<evidence type="ECO:0000256" key="11">
    <source>
        <dbReference type="ARBA" id="ARBA00023146"/>
    </source>
</evidence>
<dbReference type="EC" id="6.1.1.7" evidence="3 12"/>
<feature type="non-terminal residue" evidence="15">
    <location>
        <position position="440"/>
    </location>
</feature>
<evidence type="ECO:0000313" key="16">
    <source>
        <dbReference type="Proteomes" id="UP000229307"/>
    </source>
</evidence>